<feature type="region of interest" description="Disordered" evidence="1">
    <location>
        <begin position="21"/>
        <end position="54"/>
    </location>
</feature>
<keyword evidence="4" id="KW-1185">Reference proteome</keyword>
<gene>
    <name evidence="3" type="ORF">GCM10023216_21840</name>
</gene>
<feature type="signal peptide" evidence="2">
    <location>
        <begin position="1"/>
        <end position="18"/>
    </location>
</feature>
<feature type="region of interest" description="Disordered" evidence="1">
    <location>
        <begin position="200"/>
        <end position="239"/>
    </location>
</feature>
<keyword evidence="2" id="KW-0732">Signal</keyword>
<evidence type="ECO:0000256" key="1">
    <source>
        <dbReference type="SAM" id="MobiDB-lite"/>
    </source>
</evidence>
<reference evidence="4" key="1">
    <citation type="journal article" date="2019" name="Int. J. Syst. Evol. Microbiol.">
        <title>The Global Catalogue of Microorganisms (GCM) 10K type strain sequencing project: providing services to taxonomists for standard genome sequencing and annotation.</title>
        <authorList>
            <consortium name="The Broad Institute Genomics Platform"/>
            <consortium name="The Broad Institute Genome Sequencing Center for Infectious Disease"/>
            <person name="Wu L."/>
            <person name="Ma J."/>
        </authorList>
    </citation>
    <scope>NUCLEOTIDE SEQUENCE [LARGE SCALE GENOMIC DNA]</scope>
    <source>
        <strain evidence="4">JCM 18063</strain>
    </source>
</reference>
<dbReference type="InterPro" id="IPR050245">
    <property type="entry name" value="PrsA_foldase"/>
</dbReference>
<dbReference type="SUPFAM" id="SSF109998">
    <property type="entry name" value="Triger factor/SurA peptide-binding domain-like"/>
    <property type="match status" value="1"/>
</dbReference>
<sequence>MSKRPLVAVTLAAAVALAGCSADSDGEDTSSPSAAPSAEATPDAGAAPEADLDDVPDVVAEVNGEEVGREEFVTSFEGQLQQAALSQQQSGAGEVDQDALKEQVVEQLVNNRLLTQAASEAGIEPTEEDVQSTLEDVAAQNGLESADAVISALEEQGLSEKQVLEDAATQFRVTTYIEAESDVQEPSEKELRAQYDDLVEQMENQAGDGASAPEVPPFEDVRDQLAQQATSQQQSAAIDTIVTDLRDDADVTIHL</sequence>
<dbReference type="PANTHER" id="PTHR47245">
    <property type="entry name" value="PEPTIDYLPROLYL ISOMERASE"/>
    <property type="match status" value="1"/>
</dbReference>
<dbReference type="Gene3D" id="1.10.4030.10">
    <property type="entry name" value="Porin chaperone SurA, peptide-binding domain"/>
    <property type="match status" value="1"/>
</dbReference>
<feature type="compositionally biased region" description="Low complexity" evidence="1">
    <location>
        <begin position="224"/>
        <end position="237"/>
    </location>
</feature>
<dbReference type="Proteomes" id="UP001500956">
    <property type="component" value="Unassembled WGS sequence"/>
</dbReference>
<evidence type="ECO:0000256" key="2">
    <source>
        <dbReference type="SAM" id="SignalP"/>
    </source>
</evidence>
<dbReference type="Pfam" id="PF13624">
    <property type="entry name" value="SurA_N_3"/>
    <property type="match status" value="1"/>
</dbReference>
<feature type="compositionally biased region" description="Low complexity" evidence="1">
    <location>
        <begin position="29"/>
        <end position="49"/>
    </location>
</feature>
<dbReference type="PROSITE" id="PS51257">
    <property type="entry name" value="PROKAR_LIPOPROTEIN"/>
    <property type="match status" value="1"/>
</dbReference>
<feature type="chain" id="PRO_5045903426" evidence="2">
    <location>
        <begin position="19"/>
        <end position="255"/>
    </location>
</feature>
<evidence type="ECO:0000313" key="4">
    <source>
        <dbReference type="Proteomes" id="UP001500956"/>
    </source>
</evidence>
<comment type="caution">
    <text evidence="3">The sequence shown here is derived from an EMBL/GenBank/DDBJ whole genome shotgun (WGS) entry which is preliminary data.</text>
</comment>
<dbReference type="EMBL" id="BAABID010000009">
    <property type="protein sequence ID" value="GAA4729872.1"/>
    <property type="molecule type" value="Genomic_DNA"/>
</dbReference>
<evidence type="ECO:0000313" key="3">
    <source>
        <dbReference type="EMBL" id="GAA4729872.1"/>
    </source>
</evidence>
<dbReference type="InterPro" id="IPR027304">
    <property type="entry name" value="Trigger_fact/SurA_dom_sf"/>
</dbReference>
<organism evidence="3 4">
    <name type="scientific">Isoptericola chiayiensis</name>
    <dbReference type="NCBI Taxonomy" id="579446"/>
    <lineage>
        <taxon>Bacteria</taxon>
        <taxon>Bacillati</taxon>
        <taxon>Actinomycetota</taxon>
        <taxon>Actinomycetes</taxon>
        <taxon>Micrococcales</taxon>
        <taxon>Promicromonosporaceae</taxon>
        <taxon>Isoptericola</taxon>
    </lineage>
</organism>
<name>A0ABP8YIJ9_9MICO</name>
<protein>
    <submittedName>
        <fullName evidence="3">SurA N-terminal domain-containing protein</fullName>
    </submittedName>
</protein>
<proteinExistence type="predicted"/>
<accession>A0ABP8YIJ9</accession>
<dbReference type="PANTHER" id="PTHR47245:SF2">
    <property type="entry name" value="PEPTIDYL-PROLYL CIS-TRANS ISOMERASE HP_0175-RELATED"/>
    <property type="match status" value="1"/>
</dbReference>
<dbReference type="RefSeq" id="WP_172150441.1">
    <property type="nucleotide sequence ID" value="NZ_BAABID010000009.1"/>
</dbReference>